<dbReference type="InterPro" id="IPR012341">
    <property type="entry name" value="6hp_glycosidase-like_sf"/>
</dbReference>
<dbReference type="Proteomes" id="UP001378592">
    <property type="component" value="Unassembled WGS sequence"/>
</dbReference>
<evidence type="ECO:0000256" key="7">
    <source>
        <dbReference type="RuleBase" id="RU361180"/>
    </source>
</evidence>
<proteinExistence type="inferred from homology"/>
<evidence type="ECO:0000313" key="10">
    <source>
        <dbReference type="Proteomes" id="UP001378592"/>
    </source>
</evidence>
<dbReference type="PANTHER" id="PTHR23403:SF1">
    <property type="entry name" value="TREHALASE"/>
    <property type="match status" value="1"/>
</dbReference>
<dbReference type="GO" id="GO:0005993">
    <property type="term" value="P:trehalose catabolic process"/>
    <property type="evidence" value="ECO:0007669"/>
    <property type="project" value="TreeGrafter"/>
</dbReference>
<evidence type="ECO:0000256" key="6">
    <source>
        <dbReference type="ARBA" id="ARBA00023295"/>
    </source>
</evidence>
<keyword evidence="6 7" id="KW-0326">Glycosidase</keyword>
<name>A0AAN9VDU7_9ORTH</name>
<dbReference type="Gene3D" id="1.50.10.10">
    <property type="match status" value="1"/>
</dbReference>
<dbReference type="GO" id="GO:0004555">
    <property type="term" value="F:alpha,alpha-trehalase activity"/>
    <property type="evidence" value="ECO:0007669"/>
    <property type="project" value="UniProtKB-EC"/>
</dbReference>
<comment type="catalytic activity">
    <reaction evidence="1 7">
        <text>alpha,alpha-trehalose + H2O = alpha-D-glucose + beta-D-glucose</text>
        <dbReference type="Rhea" id="RHEA:32675"/>
        <dbReference type="ChEBI" id="CHEBI:15377"/>
        <dbReference type="ChEBI" id="CHEBI:15903"/>
        <dbReference type="ChEBI" id="CHEBI:16551"/>
        <dbReference type="ChEBI" id="CHEBI:17925"/>
        <dbReference type="EC" id="3.2.1.28"/>
    </reaction>
</comment>
<dbReference type="PROSITE" id="PS00928">
    <property type="entry name" value="TREHALASE_2"/>
    <property type="match status" value="1"/>
</dbReference>
<evidence type="ECO:0000256" key="5">
    <source>
        <dbReference type="ARBA" id="ARBA00022801"/>
    </source>
</evidence>
<keyword evidence="5 7" id="KW-0378">Hydrolase</keyword>
<protein>
    <recommendedName>
        <fullName evidence="4 7">Trehalase</fullName>
        <ecNumber evidence="3 7">3.2.1.28</ecNumber>
    </recommendedName>
    <alternativeName>
        <fullName evidence="7">Alpha-trehalose glucohydrolase</fullName>
    </alternativeName>
</protein>
<evidence type="ECO:0000256" key="1">
    <source>
        <dbReference type="ARBA" id="ARBA00001576"/>
    </source>
</evidence>
<gene>
    <name evidence="9" type="ORF">R5R35_014540</name>
</gene>
<comment type="similarity">
    <text evidence="2 7">Belongs to the glycosyl hydrolase 37 family.</text>
</comment>
<organism evidence="9 10">
    <name type="scientific">Gryllus longicercus</name>
    <dbReference type="NCBI Taxonomy" id="2509291"/>
    <lineage>
        <taxon>Eukaryota</taxon>
        <taxon>Metazoa</taxon>
        <taxon>Ecdysozoa</taxon>
        <taxon>Arthropoda</taxon>
        <taxon>Hexapoda</taxon>
        <taxon>Insecta</taxon>
        <taxon>Pterygota</taxon>
        <taxon>Neoptera</taxon>
        <taxon>Polyneoptera</taxon>
        <taxon>Orthoptera</taxon>
        <taxon>Ensifera</taxon>
        <taxon>Gryllidea</taxon>
        <taxon>Grylloidea</taxon>
        <taxon>Gryllidae</taxon>
        <taxon>Gryllinae</taxon>
        <taxon>Gryllus</taxon>
    </lineage>
</organism>
<reference evidence="9 10" key="1">
    <citation type="submission" date="2024-03" db="EMBL/GenBank/DDBJ databases">
        <title>The genome assembly and annotation of the cricket Gryllus longicercus Weissman &amp; Gray.</title>
        <authorList>
            <person name="Szrajer S."/>
            <person name="Gray D."/>
            <person name="Ylla G."/>
        </authorList>
    </citation>
    <scope>NUCLEOTIDE SEQUENCE [LARGE SCALE GENOMIC DNA]</scope>
    <source>
        <strain evidence="9">DAG 2021-001</strain>
        <tissue evidence="9">Whole body minus gut</tissue>
    </source>
</reference>
<evidence type="ECO:0000256" key="3">
    <source>
        <dbReference type="ARBA" id="ARBA00012757"/>
    </source>
</evidence>
<accession>A0AAN9VDU7</accession>
<dbReference type="Pfam" id="PF01204">
    <property type="entry name" value="Trehalase"/>
    <property type="match status" value="1"/>
</dbReference>
<dbReference type="EC" id="3.2.1.28" evidence="3 7"/>
<dbReference type="PROSITE" id="PS00927">
    <property type="entry name" value="TREHALASE_1"/>
    <property type="match status" value="1"/>
</dbReference>
<dbReference type="PROSITE" id="PS51257">
    <property type="entry name" value="PROKAR_LIPOPROTEIN"/>
    <property type="match status" value="1"/>
</dbReference>
<dbReference type="InterPro" id="IPR008928">
    <property type="entry name" value="6-hairpin_glycosidase_sf"/>
</dbReference>
<evidence type="ECO:0000256" key="4">
    <source>
        <dbReference type="ARBA" id="ARBA00019905"/>
    </source>
</evidence>
<dbReference type="InterPro" id="IPR001661">
    <property type="entry name" value="Glyco_hydro_37"/>
</dbReference>
<evidence type="ECO:0000256" key="2">
    <source>
        <dbReference type="ARBA" id="ARBA00005615"/>
    </source>
</evidence>
<dbReference type="PANTHER" id="PTHR23403">
    <property type="entry name" value="TREHALASE"/>
    <property type="match status" value="1"/>
</dbReference>
<dbReference type="SUPFAM" id="SSF48208">
    <property type="entry name" value="Six-hairpin glycosidases"/>
    <property type="match status" value="1"/>
</dbReference>
<feature type="chain" id="PRO_5043021867" description="Trehalase" evidence="8">
    <location>
        <begin position="25"/>
        <end position="587"/>
    </location>
</feature>
<keyword evidence="8" id="KW-0732">Signal</keyword>
<evidence type="ECO:0000256" key="8">
    <source>
        <dbReference type="SAM" id="SignalP"/>
    </source>
</evidence>
<dbReference type="InterPro" id="IPR018232">
    <property type="entry name" value="Glyco_hydro_37_CS"/>
</dbReference>
<comment type="caution">
    <text evidence="9">The sequence shown here is derived from an EMBL/GenBank/DDBJ whole genome shotgun (WGS) entry which is preliminary data.</text>
</comment>
<dbReference type="AlphaFoldDB" id="A0AAN9VDU7"/>
<keyword evidence="10" id="KW-1185">Reference proteome</keyword>
<feature type="signal peptide" evidence="8">
    <location>
        <begin position="1"/>
        <end position="24"/>
    </location>
</feature>
<dbReference type="EMBL" id="JAZDUA010000246">
    <property type="protein sequence ID" value="KAK7862984.1"/>
    <property type="molecule type" value="Genomic_DNA"/>
</dbReference>
<sequence length="587" mass="66866">MRVARCDSLSGVVVVAAAAVVACAALVAGAPAGAGAGGEDLPPSCDSKIYCQGELLSVIQNAHLYPDSKKFVDKRLIYSPDETLEQFDALMKQTGGNPSKEQIQKFVDDYFEDGNELEGAELPDWVAEPALLRRIADPKLRGWASELNGIWKNLSRRVSDEVRDHKDRYSLIYVPHHFIVPGGRFRELYYWDTYWIVRGLLLSDMKDTVKGIIENFLYLLDTHGIIPNGARIYYLERSQPPLLTPMVYNYFLATKDEEFVKKNIHLLERELDFWMKNRTVNVQKDGKTYTLLRYYSPSQGPRPESYREDYMNSQVFSSDQRKEEFYIDLKSAAESGWDFSSRWFIKDGSNKGNLTDIHTKYIIPVDVNAFVYGNARLLSALHTEVVGNLDKAKKYSQIAHELKEAVTAVLWNGTTGSWFDYDLLNAKQRTYFYPSNLAPLWTKCYNEKETPIIAQKVVKYLQSIEILQHYLGGIPTSLNNTGEQWDLPNAWPPLQNIIIQGLQSTQEPSAQKLAYEFAEQWIRSNYKGFVEHNDMYEKYDAEVPGNSGGGGEYIPQSGFGWTNGVVLELLDTYGTRLTADNTMRREV</sequence>
<dbReference type="PRINTS" id="PR00744">
    <property type="entry name" value="GLHYDRLASE37"/>
</dbReference>
<evidence type="ECO:0000313" key="9">
    <source>
        <dbReference type="EMBL" id="KAK7862984.1"/>
    </source>
</evidence>